<feature type="modified residue" description="Phosphohistidine" evidence="6">
    <location>
        <position position="45"/>
    </location>
</feature>
<dbReference type="PRINTS" id="PR00344">
    <property type="entry name" value="BCTRLSENSOR"/>
</dbReference>
<reference evidence="15" key="1">
    <citation type="journal article" date="2020" name="Appl. Environ. Microbiol.">
        <title>Diazotrophic Anaeromyxobacter Isolates from Soils.</title>
        <authorList>
            <person name="Masuda Y."/>
            <person name="Yamanaka H."/>
            <person name="Xu Z.X."/>
            <person name="Shiratori Y."/>
            <person name="Aono T."/>
            <person name="Amachi S."/>
            <person name="Senoo K."/>
            <person name="Itoh H."/>
        </authorList>
    </citation>
    <scope>NUCLEOTIDE SEQUENCE [LARGE SCALE GENOMIC DNA]</scope>
    <source>
        <strain evidence="15">R267</strain>
    </source>
</reference>
<dbReference type="InterPro" id="IPR051315">
    <property type="entry name" value="Bact_Chemotaxis_CheA"/>
</dbReference>
<feature type="domain" description="Response regulatory" evidence="11">
    <location>
        <begin position="583"/>
        <end position="699"/>
    </location>
</feature>
<feature type="domain" description="Histidine kinase" evidence="10">
    <location>
        <begin position="195"/>
        <end position="434"/>
    </location>
</feature>
<protein>
    <recommendedName>
        <fullName evidence="2">histidine kinase</fullName>
        <ecNumber evidence="2">2.7.13.3</ecNumber>
    </recommendedName>
</protein>
<dbReference type="SMART" id="SM00448">
    <property type="entry name" value="REC"/>
    <property type="match status" value="1"/>
</dbReference>
<comment type="caution">
    <text evidence="14">The sequence shown here is derived from an EMBL/GenBank/DDBJ whole genome shotgun (WGS) entry which is preliminary data.</text>
</comment>
<dbReference type="CDD" id="cd00088">
    <property type="entry name" value="HPT"/>
    <property type="match status" value="1"/>
</dbReference>
<accession>A0A7I9VG90</accession>
<dbReference type="PANTHER" id="PTHR43395:SF1">
    <property type="entry name" value="CHEMOTAXIS PROTEIN CHEA"/>
    <property type="match status" value="1"/>
</dbReference>
<dbReference type="PROSITE" id="PS50894">
    <property type="entry name" value="HPT"/>
    <property type="match status" value="1"/>
</dbReference>
<dbReference type="SUPFAM" id="SSF47226">
    <property type="entry name" value="Histidine-containing phosphotransfer domain, HPT domain"/>
    <property type="match status" value="1"/>
</dbReference>
<dbReference type="GO" id="GO:0006935">
    <property type="term" value="P:chemotaxis"/>
    <property type="evidence" value="ECO:0007669"/>
    <property type="project" value="InterPro"/>
</dbReference>
<feature type="coiled-coil region" evidence="8">
    <location>
        <begin position="222"/>
        <end position="249"/>
    </location>
</feature>
<dbReference type="Pfam" id="PF01584">
    <property type="entry name" value="CheW"/>
    <property type="match status" value="1"/>
</dbReference>
<feature type="region of interest" description="Disordered" evidence="9">
    <location>
        <begin position="115"/>
        <end position="138"/>
    </location>
</feature>
<dbReference type="InterPro" id="IPR005467">
    <property type="entry name" value="His_kinase_dom"/>
</dbReference>
<dbReference type="SMART" id="SM00073">
    <property type="entry name" value="HPT"/>
    <property type="match status" value="1"/>
</dbReference>
<dbReference type="InterPro" id="IPR011006">
    <property type="entry name" value="CheY-like_superfamily"/>
</dbReference>
<dbReference type="Gene3D" id="3.30.565.10">
    <property type="entry name" value="Histidine kinase-like ATPase, C-terminal domain"/>
    <property type="match status" value="1"/>
</dbReference>
<dbReference type="InterPro" id="IPR001789">
    <property type="entry name" value="Sig_transdc_resp-reg_receiver"/>
</dbReference>
<dbReference type="InterPro" id="IPR004358">
    <property type="entry name" value="Sig_transdc_His_kin-like_C"/>
</dbReference>
<dbReference type="SMART" id="SM00260">
    <property type="entry name" value="CheW"/>
    <property type="match status" value="1"/>
</dbReference>
<keyword evidence="15" id="KW-1185">Reference proteome</keyword>
<dbReference type="InterPro" id="IPR036890">
    <property type="entry name" value="HATPase_C_sf"/>
</dbReference>
<evidence type="ECO:0000313" key="15">
    <source>
        <dbReference type="Proteomes" id="UP000503640"/>
    </source>
</evidence>
<dbReference type="Gene3D" id="2.30.30.40">
    <property type="entry name" value="SH3 Domains"/>
    <property type="match status" value="1"/>
</dbReference>
<dbReference type="PROSITE" id="PS50851">
    <property type="entry name" value="CHEW"/>
    <property type="match status" value="1"/>
</dbReference>
<evidence type="ECO:0000259" key="11">
    <source>
        <dbReference type="PROSITE" id="PS50110"/>
    </source>
</evidence>
<sequence>MGRDKYKYFRVEARELLDGLSRGILELERAPGDRAVVARLLRLAHTLKGAARVVQLPAIAELAHAAEDQLAPHRDEGTPPLPREGIDALLRAVDGMAARLAEVDAPPAAAAASSASAAAGPGATGDAAAAEAPRRAAAGEPPYQSLRVDLPEADALLASALEAGVQAGALRRGLAALGHARELTRALSDQLAPRHGEAEPAPPPARLRGLVDELARALGSVQRSLSARADRAEREIAQLRGAAERLRLVPARAVFGALQRATRDAAHALGREVAFEASGGEVRIDAHLLTPVRDALLHAVRNAVAHGIEPAPERAARGKPPAGRVRVEVERRGATLVFRCRDDGRGVDAEAVRAAAVRKGLATPAEAPALAPAALAALLLRGGLSTSPAVNDLAGRGVGLDVVRDSATRLGGTASLESEPGRGATLELAVPLSLSSVRALHVEAGGAVASVPLEAVERTVHVWPERLAQGPGGAGLSHEGEVLPFLPLGRLLRDGGAERPRRAFAALVVRAGGERVALGADRLLGTSEIVVHPVPEHARAEPFVLGAALDGEGQPRLVLDPAGLAAAARAAAPPPAPRRARAPVLVVDDSLTTRMLQQSILESAGYEVELAVSAEEALDKARRRRFGLFLVDVEMPGMDGFEFVRTTRADPALAVTPAILVTSRAAPEDRRRGLEAGARAYVVKSEFDQQKLLAQIEELLA</sequence>
<dbReference type="GO" id="GO:0000155">
    <property type="term" value="F:phosphorelay sensor kinase activity"/>
    <property type="evidence" value="ECO:0007669"/>
    <property type="project" value="UniProtKB-ARBA"/>
</dbReference>
<evidence type="ECO:0000259" key="12">
    <source>
        <dbReference type="PROSITE" id="PS50851"/>
    </source>
</evidence>
<dbReference type="Proteomes" id="UP000503640">
    <property type="component" value="Unassembled WGS sequence"/>
</dbReference>
<dbReference type="EC" id="2.7.13.3" evidence="2"/>
<evidence type="ECO:0000256" key="2">
    <source>
        <dbReference type="ARBA" id="ARBA00012438"/>
    </source>
</evidence>
<proteinExistence type="predicted"/>
<evidence type="ECO:0000256" key="1">
    <source>
        <dbReference type="ARBA" id="ARBA00000085"/>
    </source>
</evidence>
<dbReference type="EMBL" id="BJTG01000001">
    <property type="protein sequence ID" value="GEJ55403.1"/>
    <property type="molecule type" value="Genomic_DNA"/>
</dbReference>
<dbReference type="PANTHER" id="PTHR43395">
    <property type="entry name" value="SENSOR HISTIDINE KINASE CHEA"/>
    <property type="match status" value="1"/>
</dbReference>
<dbReference type="SMART" id="SM00387">
    <property type="entry name" value="HATPase_c"/>
    <property type="match status" value="1"/>
</dbReference>
<feature type="modified residue" description="4-aspartylphosphate" evidence="7">
    <location>
        <position position="632"/>
    </location>
</feature>
<dbReference type="Pfam" id="PF01627">
    <property type="entry name" value="Hpt"/>
    <property type="match status" value="1"/>
</dbReference>
<dbReference type="Pfam" id="PF02518">
    <property type="entry name" value="HATPase_c"/>
    <property type="match status" value="1"/>
</dbReference>
<keyword evidence="8" id="KW-0175">Coiled coil</keyword>
<dbReference type="PROSITE" id="PS50110">
    <property type="entry name" value="RESPONSE_REGULATORY"/>
    <property type="match status" value="1"/>
</dbReference>
<dbReference type="AlphaFoldDB" id="A0A7I9VG90"/>
<evidence type="ECO:0000259" key="10">
    <source>
        <dbReference type="PROSITE" id="PS50109"/>
    </source>
</evidence>
<dbReference type="RefSeq" id="WP_176062206.1">
    <property type="nucleotide sequence ID" value="NZ_BJTG01000001.1"/>
</dbReference>
<evidence type="ECO:0000259" key="13">
    <source>
        <dbReference type="PROSITE" id="PS50894"/>
    </source>
</evidence>
<keyword evidence="4" id="KW-0808">Transferase</keyword>
<dbReference type="FunFam" id="3.30.565.10:FF:000016">
    <property type="entry name" value="Chemotaxis protein CheA, putative"/>
    <property type="match status" value="1"/>
</dbReference>
<dbReference type="SUPFAM" id="SSF50341">
    <property type="entry name" value="CheW-like"/>
    <property type="match status" value="1"/>
</dbReference>
<evidence type="ECO:0000256" key="7">
    <source>
        <dbReference type="PROSITE-ProRule" id="PRU00169"/>
    </source>
</evidence>
<evidence type="ECO:0000256" key="9">
    <source>
        <dbReference type="SAM" id="MobiDB-lite"/>
    </source>
</evidence>
<feature type="domain" description="HPt" evidence="13">
    <location>
        <begin position="1"/>
        <end position="103"/>
    </location>
</feature>
<evidence type="ECO:0000256" key="4">
    <source>
        <dbReference type="ARBA" id="ARBA00022679"/>
    </source>
</evidence>
<name>A0A7I9VG90_9BACT</name>
<dbReference type="SUPFAM" id="SSF52172">
    <property type="entry name" value="CheY-like"/>
    <property type="match status" value="1"/>
</dbReference>
<evidence type="ECO:0000313" key="14">
    <source>
        <dbReference type="EMBL" id="GEJ55403.1"/>
    </source>
</evidence>
<dbReference type="InterPro" id="IPR036061">
    <property type="entry name" value="CheW-like_dom_sf"/>
</dbReference>
<dbReference type="InterPro" id="IPR003594">
    <property type="entry name" value="HATPase_dom"/>
</dbReference>
<dbReference type="Pfam" id="PF00072">
    <property type="entry name" value="Response_reg"/>
    <property type="match status" value="1"/>
</dbReference>
<feature type="domain" description="CheW-like" evidence="12">
    <location>
        <begin position="436"/>
        <end position="570"/>
    </location>
</feature>
<evidence type="ECO:0000256" key="8">
    <source>
        <dbReference type="SAM" id="Coils"/>
    </source>
</evidence>
<evidence type="ECO:0000256" key="5">
    <source>
        <dbReference type="ARBA" id="ARBA00022777"/>
    </source>
</evidence>
<dbReference type="InterPro" id="IPR002545">
    <property type="entry name" value="CheW-lke_dom"/>
</dbReference>
<evidence type="ECO:0000256" key="6">
    <source>
        <dbReference type="PROSITE-ProRule" id="PRU00110"/>
    </source>
</evidence>
<dbReference type="PROSITE" id="PS50109">
    <property type="entry name" value="HIS_KIN"/>
    <property type="match status" value="1"/>
</dbReference>
<dbReference type="SUPFAM" id="SSF55874">
    <property type="entry name" value="ATPase domain of HSP90 chaperone/DNA topoisomerase II/histidine kinase"/>
    <property type="match status" value="1"/>
</dbReference>
<dbReference type="InterPro" id="IPR036641">
    <property type="entry name" value="HPT_dom_sf"/>
</dbReference>
<dbReference type="Gene3D" id="3.40.50.2300">
    <property type="match status" value="1"/>
</dbReference>
<organism evidence="14 15">
    <name type="scientific">Anaeromyxobacter diazotrophicus</name>
    <dbReference type="NCBI Taxonomy" id="2590199"/>
    <lineage>
        <taxon>Bacteria</taxon>
        <taxon>Pseudomonadati</taxon>
        <taxon>Myxococcota</taxon>
        <taxon>Myxococcia</taxon>
        <taxon>Myxococcales</taxon>
        <taxon>Cystobacterineae</taxon>
        <taxon>Anaeromyxobacteraceae</taxon>
        <taxon>Anaeromyxobacter</taxon>
    </lineage>
</organism>
<dbReference type="InterPro" id="IPR008207">
    <property type="entry name" value="Sig_transdc_His_kin_Hpt_dom"/>
</dbReference>
<keyword evidence="3 7" id="KW-0597">Phosphoprotein</keyword>
<dbReference type="Gene3D" id="1.20.120.160">
    <property type="entry name" value="HPT domain"/>
    <property type="match status" value="1"/>
</dbReference>
<keyword evidence="5 14" id="KW-0418">Kinase</keyword>
<evidence type="ECO:0000256" key="3">
    <source>
        <dbReference type="ARBA" id="ARBA00022553"/>
    </source>
</evidence>
<gene>
    <name evidence="14" type="ORF">AMYX_01440</name>
</gene>
<comment type="catalytic activity">
    <reaction evidence="1">
        <text>ATP + protein L-histidine = ADP + protein N-phospho-L-histidine.</text>
        <dbReference type="EC" id="2.7.13.3"/>
    </reaction>
</comment>